<dbReference type="OrthoDB" id="9785375at2"/>
<keyword evidence="3" id="KW-1185">Reference proteome</keyword>
<dbReference type="GO" id="GO:0016740">
    <property type="term" value="F:transferase activity"/>
    <property type="evidence" value="ECO:0007669"/>
    <property type="project" value="UniProtKB-KW"/>
</dbReference>
<feature type="domain" description="Glycosyltransferase 2-like" evidence="1">
    <location>
        <begin position="12"/>
        <end position="122"/>
    </location>
</feature>
<sequence>MRPVIDESLAPVVLFVYNRPISTGLTLRALAANDLAKSSRLFIFSDGPKKDASPKVLEDISTVRSLIRSEKWCGEVNLIEREENNGLAASIIAGVNEIIDRYGRVIVLEDDLVTAPGFLTFMNEGLRKYEKERKIFGLTGFKAPSKRPKGYNTFFLPVMSSWSWATWKDRWETVSFDGPALLQEVLLRGPASQLDLNGYPFGEMLENQVAGKINSWAIRFYTSMYLQERWFMYPSWSLVRNIGFDGDATHTSYKHFLERVKIETDSLEVDDRPLEIDVRVFRSFRLGYGYLRGKVNGLLRLFGLYG</sequence>
<reference evidence="3" key="1">
    <citation type="submission" date="2016-10" db="EMBL/GenBank/DDBJ databases">
        <authorList>
            <person name="Varghese N."/>
            <person name="Submissions S."/>
        </authorList>
    </citation>
    <scope>NUCLEOTIDE SEQUENCE [LARGE SCALE GENOMIC DNA]</scope>
    <source>
        <strain evidence="3">DSM 24740</strain>
    </source>
</reference>
<organism evidence="2 3">
    <name type="scientific">Neolewinella agarilytica</name>
    <dbReference type="NCBI Taxonomy" id="478744"/>
    <lineage>
        <taxon>Bacteria</taxon>
        <taxon>Pseudomonadati</taxon>
        <taxon>Bacteroidota</taxon>
        <taxon>Saprospiria</taxon>
        <taxon>Saprospirales</taxon>
        <taxon>Lewinellaceae</taxon>
        <taxon>Neolewinella</taxon>
    </lineage>
</organism>
<dbReference type="InParanoid" id="A0A1H9E0K1"/>
<dbReference type="Proteomes" id="UP000199021">
    <property type="component" value="Unassembled WGS sequence"/>
</dbReference>
<dbReference type="STRING" id="478744.SAMN05444359_106202"/>
<dbReference type="InterPro" id="IPR001173">
    <property type="entry name" value="Glyco_trans_2-like"/>
</dbReference>
<dbReference type="AlphaFoldDB" id="A0A1H9E0K1"/>
<keyword evidence="2" id="KW-0808">Transferase</keyword>
<proteinExistence type="predicted"/>
<dbReference type="InterPro" id="IPR029044">
    <property type="entry name" value="Nucleotide-diphossugar_trans"/>
</dbReference>
<dbReference type="EMBL" id="FOFB01000006">
    <property type="protein sequence ID" value="SEQ19195.1"/>
    <property type="molecule type" value="Genomic_DNA"/>
</dbReference>
<name>A0A1H9E0K1_9BACT</name>
<gene>
    <name evidence="2" type="ORF">SAMN05444359_106202</name>
</gene>
<dbReference type="Pfam" id="PF00535">
    <property type="entry name" value="Glycos_transf_2"/>
    <property type="match status" value="1"/>
</dbReference>
<evidence type="ECO:0000313" key="2">
    <source>
        <dbReference type="EMBL" id="SEQ19195.1"/>
    </source>
</evidence>
<accession>A0A1H9E0K1</accession>
<evidence type="ECO:0000313" key="3">
    <source>
        <dbReference type="Proteomes" id="UP000199021"/>
    </source>
</evidence>
<protein>
    <submittedName>
        <fullName evidence="2">Glycosyl transferase family 2</fullName>
    </submittedName>
</protein>
<dbReference type="SUPFAM" id="SSF53448">
    <property type="entry name" value="Nucleotide-diphospho-sugar transferases"/>
    <property type="match status" value="1"/>
</dbReference>
<evidence type="ECO:0000259" key="1">
    <source>
        <dbReference type="Pfam" id="PF00535"/>
    </source>
</evidence>
<dbReference type="RefSeq" id="WP_090166920.1">
    <property type="nucleotide sequence ID" value="NZ_FOFB01000006.1"/>
</dbReference>
<dbReference type="Gene3D" id="3.90.550.10">
    <property type="entry name" value="Spore Coat Polysaccharide Biosynthesis Protein SpsA, Chain A"/>
    <property type="match status" value="1"/>
</dbReference>